<sequence length="40" mass="4224">MLTKQGETEGLVTYDETCDVTLKGEVPAAGALDLLWQAVG</sequence>
<evidence type="ECO:0000313" key="1">
    <source>
        <dbReference type="EMBL" id="MFD2158115.1"/>
    </source>
</evidence>
<dbReference type="EMBL" id="JBHUJB010000021">
    <property type="protein sequence ID" value="MFD2158115.1"/>
    <property type="molecule type" value="Genomic_DNA"/>
</dbReference>
<organism evidence="1 2">
    <name type="scientific">Rubritalea tangerina</name>
    <dbReference type="NCBI Taxonomy" id="430798"/>
    <lineage>
        <taxon>Bacteria</taxon>
        <taxon>Pseudomonadati</taxon>
        <taxon>Verrucomicrobiota</taxon>
        <taxon>Verrucomicrobiia</taxon>
        <taxon>Verrucomicrobiales</taxon>
        <taxon>Rubritaleaceae</taxon>
        <taxon>Rubritalea</taxon>
    </lineage>
</organism>
<keyword evidence="2" id="KW-1185">Reference proteome</keyword>
<dbReference type="RefSeq" id="WP_377090244.1">
    <property type="nucleotide sequence ID" value="NZ_JBHSJL010000014.1"/>
</dbReference>
<proteinExistence type="predicted"/>
<dbReference type="Proteomes" id="UP001597389">
    <property type="component" value="Unassembled WGS sequence"/>
</dbReference>
<gene>
    <name evidence="1" type="ORF">ACFSW8_04300</name>
</gene>
<reference evidence="2" key="1">
    <citation type="journal article" date="2019" name="Int. J. Syst. Evol. Microbiol.">
        <title>The Global Catalogue of Microorganisms (GCM) 10K type strain sequencing project: providing services to taxonomists for standard genome sequencing and annotation.</title>
        <authorList>
            <consortium name="The Broad Institute Genomics Platform"/>
            <consortium name="The Broad Institute Genome Sequencing Center for Infectious Disease"/>
            <person name="Wu L."/>
            <person name="Ma J."/>
        </authorList>
    </citation>
    <scope>NUCLEOTIDE SEQUENCE [LARGE SCALE GENOMIC DNA]</scope>
    <source>
        <strain evidence="2">CCUG 57942</strain>
    </source>
</reference>
<comment type="caution">
    <text evidence="1">The sequence shown here is derived from an EMBL/GenBank/DDBJ whole genome shotgun (WGS) entry which is preliminary data.</text>
</comment>
<name>A0ABW4Z803_9BACT</name>
<evidence type="ECO:0000313" key="2">
    <source>
        <dbReference type="Proteomes" id="UP001597389"/>
    </source>
</evidence>
<protein>
    <submittedName>
        <fullName evidence="1">Uncharacterized protein</fullName>
    </submittedName>
</protein>
<accession>A0ABW4Z803</accession>